<name>A0A9P8WED3_9HYPO</name>
<dbReference type="EMBL" id="JAGPYM010000003">
    <property type="protein sequence ID" value="KAH6897380.1"/>
    <property type="molecule type" value="Genomic_DNA"/>
</dbReference>
<keyword evidence="3" id="KW-1185">Reference proteome</keyword>
<comment type="caution">
    <text evidence="2">The sequence shown here is derived from an EMBL/GenBank/DDBJ whole genome shotgun (WGS) entry which is preliminary data.</text>
</comment>
<dbReference type="PROSITE" id="PS51462">
    <property type="entry name" value="NUDIX"/>
    <property type="match status" value="1"/>
</dbReference>
<organism evidence="2 3">
    <name type="scientific">Thelonectria olida</name>
    <dbReference type="NCBI Taxonomy" id="1576542"/>
    <lineage>
        <taxon>Eukaryota</taxon>
        <taxon>Fungi</taxon>
        <taxon>Dikarya</taxon>
        <taxon>Ascomycota</taxon>
        <taxon>Pezizomycotina</taxon>
        <taxon>Sordariomycetes</taxon>
        <taxon>Hypocreomycetidae</taxon>
        <taxon>Hypocreales</taxon>
        <taxon>Nectriaceae</taxon>
        <taxon>Thelonectria</taxon>
    </lineage>
</organism>
<dbReference type="CDD" id="cd03676">
    <property type="entry name" value="NUDIX_Tnr3_like"/>
    <property type="match status" value="1"/>
</dbReference>
<sequence length="317" mass="34915">MTLLTPLPLPHKLLDLVNLVDNVPLDFEANYAPYYRLQLAPDPRPHGYIHPDTVARMPWPTSFTIDHENRAVTLTAPPSDLTLTAHANGAFQAAIDAAIDGDIFPVLHQEHSEPFRVVGAREPVQLERFAAPLFGIACRGAHLTGYVRAADGSLRIWVARRSKALFTYPGMLDSTVAGGIKASHAPLDCILAEAMEEACLPEALVSSRVRSVGAVTMANRNVRSGLVHSDILYVYDLELPADVVPAPGDDEVEEFVLMSCDEVLQRMLAGEFKPNVCPVMIDFLIRHGEVTAEHEPDYVELCQRLRRKIPVPTTSEE</sequence>
<evidence type="ECO:0000259" key="1">
    <source>
        <dbReference type="PROSITE" id="PS51462"/>
    </source>
</evidence>
<dbReference type="Proteomes" id="UP000777438">
    <property type="component" value="Unassembled WGS sequence"/>
</dbReference>
<feature type="domain" description="Nudix hydrolase" evidence="1">
    <location>
        <begin position="140"/>
        <end position="282"/>
    </location>
</feature>
<evidence type="ECO:0000313" key="2">
    <source>
        <dbReference type="EMBL" id="KAH6897380.1"/>
    </source>
</evidence>
<accession>A0A9P8WED3</accession>
<reference evidence="2 3" key="1">
    <citation type="journal article" date="2021" name="Nat. Commun.">
        <title>Genetic determinants of endophytism in the Arabidopsis root mycobiome.</title>
        <authorList>
            <person name="Mesny F."/>
            <person name="Miyauchi S."/>
            <person name="Thiergart T."/>
            <person name="Pickel B."/>
            <person name="Atanasova L."/>
            <person name="Karlsson M."/>
            <person name="Huettel B."/>
            <person name="Barry K.W."/>
            <person name="Haridas S."/>
            <person name="Chen C."/>
            <person name="Bauer D."/>
            <person name="Andreopoulos W."/>
            <person name="Pangilinan J."/>
            <person name="LaButti K."/>
            <person name="Riley R."/>
            <person name="Lipzen A."/>
            <person name="Clum A."/>
            <person name="Drula E."/>
            <person name="Henrissat B."/>
            <person name="Kohler A."/>
            <person name="Grigoriev I.V."/>
            <person name="Martin F.M."/>
            <person name="Hacquard S."/>
        </authorList>
    </citation>
    <scope>NUCLEOTIDE SEQUENCE [LARGE SCALE GENOMIC DNA]</scope>
    <source>
        <strain evidence="2 3">MPI-CAGE-CH-0241</strain>
    </source>
</reference>
<dbReference type="PANTHER" id="PTHR13622">
    <property type="entry name" value="THIAMIN PYROPHOSPHOKINASE"/>
    <property type="match status" value="1"/>
</dbReference>
<dbReference type="Pfam" id="PF00293">
    <property type="entry name" value="NUDIX"/>
    <property type="match status" value="1"/>
</dbReference>
<dbReference type="FunFam" id="3.90.79.10:FF:000019">
    <property type="entry name" value="Thiamin pyrophosphokinase, putative"/>
    <property type="match status" value="1"/>
</dbReference>
<proteinExistence type="predicted"/>
<dbReference type="AlphaFoldDB" id="A0A9P8WED3"/>
<dbReference type="OrthoDB" id="10261522at2759"/>
<evidence type="ECO:0000313" key="3">
    <source>
        <dbReference type="Proteomes" id="UP000777438"/>
    </source>
</evidence>
<dbReference type="Gene3D" id="3.90.79.10">
    <property type="entry name" value="Nucleoside Triphosphate Pyrophosphohydrolase"/>
    <property type="match status" value="1"/>
</dbReference>
<dbReference type="PANTHER" id="PTHR13622:SF11">
    <property type="entry name" value="THIAMIN PYROPHOSPHOKINASE"/>
    <property type="match status" value="1"/>
</dbReference>
<gene>
    <name evidence="2" type="ORF">B0T10DRAFT_476710</name>
</gene>
<dbReference type="InterPro" id="IPR015797">
    <property type="entry name" value="NUDIX_hydrolase-like_dom_sf"/>
</dbReference>
<dbReference type="InterPro" id="IPR000086">
    <property type="entry name" value="NUDIX_hydrolase_dom"/>
</dbReference>
<dbReference type="GO" id="GO:0044715">
    <property type="term" value="F:8-oxo-dGDP phosphatase activity"/>
    <property type="evidence" value="ECO:0007669"/>
    <property type="project" value="TreeGrafter"/>
</dbReference>
<protein>
    <recommendedName>
        <fullName evidence="1">Nudix hydrolase domain-containing protein</fullName>
    </recommendedName>
</protein>
<dbReference type="SUPFAM" id="SSF55811">
    <property type="entry name" value="Nudix"/>
    <property type="match status" value="1"/>
</dbReference>